<gene>
    <name evidence="1" type="ORF">ACFFP0_08450</name>
</gene>
<accession>A0ABV6AE79</accession>
<keyword evidence="2" id="KW-1185">Reference proteome</keyword>
<evidence type="ECO:0000313" key="1">
    <source>
        <dbReference type="EMBL" id="MFB9948875.1"/>
    </source>
</evidence>
<dbReference type="EMBL" id="JBHMAA010000010">
    <property type="protein sequence ID" value="MFB9948875.1"/>
    <property type="molecule type" value="Genomic_DNA"/>
</dbReference>
<proteinExistence type="predicted"/>
<organism evidence="1 2">
    <name type="scientific">Rhizobium puerariae</name>
    <dbReference type="NCBI Taxonomy" id="1585791"/>
    <lineage>
        <taxon>Bacteria</taxon>
        <taxon>Pseudomonadati</taxon>
        <taxon>Pseudomonadota</taxon>
        <taxon>Alphaproteobacteria</taxon>
        <taxon>Hyphomicrobiales</taxon>
        <taxon>Rhizobiaceae</taxon>
        <taxon>Rhizobium/Agrobacterium group</taxon>
        <taxon>Rhizobium</taxon>
    </lineage>
</organism>
<dbReference type="RefSeq" id="WP_377258956.1">
    <property type="nucleotide sequence ID" value="NZ_JBHMAA010000010.1"/>
</dbReference>
<sequence>MVVVDERLSRGLVRAETRGLTDALRQHTGDVLKAFYDGVIPHFEKRNRLTLFEMHAIADDLDKKAKAAFSPLWCDMERLPPTRGRPQSGSYEMLHYWINPKQVEGTSNRLMMIAMFSAWGTRKQISMRAHDTLTSFYEHAAQRLLQRCGSREAAVRAIGQRLVETIIIPTLALHDAPESLADTEFPIPFMNGLLIGRFIRRSTEKADGESRTIWKGGWRSRSVNLGASLEFVVKTYIGPEEITESQERTARQVEDWLAARQGEAEIIRRYIGYKLGTLWDNDHMSREAFESLVRNFWGLHGNVTATSLS</sequence>
<name>A0ABV6AE79_9HYPH</name>
<evidence type="ECO:0000313" key="2">
    <source>
        <dbReference type="Proteomes" id="UP001589692"/>
    </source>
</evidence>
<reference evidence="1 2" key="1">
    <citation type="submission" date="2024-09" db="EMBL/GenBank/DDBJ databases">
        <authorList>
            <person name="Sun Q."/>
            <person name="Mori K."/>
        </authorList>
    </citation>
    <scope>NUCLEOTIDE SEQUENCE [LARGE SCALE GENOMIC DNA]</scope>
    <source>
        <strain evidence="1 2">TBRC 4938</strain>
    </source>
</reference>
<comment type="caution">
    <text evidence="1">The sequence shown here is derived from an EMBL/GenBank/DDBJ whole genome shotgun (WGS) entry which is preliminary data.</text>
</comment>
<protein>
    <submittedName>
        <fullName evidence="1">Uncharacterized protein</fullName>
    </submittedName>
</protein>
<dbReference type="Proteomes" id="UP001589692">
    <property type="component" value="Unassembled WGS sequence"/>
</dbReference>